<gene>
    <name evidence="1" type="ORF">PBS003_LOCUS188</name>
</gene>
<dbReference type="Proteomes" id="UP001160483">
    <property type="component" value="Unassembled WGS sequence"/>
</dbReference>
<sequence>MSSKVYYSFYIRCHVKVEGNFFTTGESTQGESATVIAKEVFMCSSRLHVFESSDGLGSGCHWFDDTNSRNLSTSSQIVKRI</sequence>
<reference evidence="1" key="1">
    <citation type="submission" date="2021-11" db="EMBL/GenBank/DDBJ databases">
        <authorList>
            <person name="Islam A."/>
            <person name="Islam S."/>
            <person name="Flora M.S."/>
            <person name="Rahman M."/>
            <person name="Ziaur R.M."/>
            <person name="Epstein J.H."/>
            <person name="Hassan M."/>
            <person name="Klassen M."/>
            <person name="Woodard K."/>
            <person name="Webb A."/>
            <person name="Webby R.J."/>
            <person name="El Zowalaty M.E."/>
        </authorList>
    </citation>
    <scope>NUCLEOTIDE SEQUENCE</scope>
    <source>
        <strain evidence="1">Pbs3</strain>
    </source>
</reference>
<accession>A0AAU9KRS1</accession>
<comment type="caution">
    <text evidence="1">The sequence shown here is derived from an EMBL/GenBank/DDBJ whole genome shotgun (WGS) entry which is preliminary data.</text>
</comment>
<evidence type="ECO:0000313" key="2">
    <source>
        <dbReference type="Proteomes" id="UP001160483"/>
    </source>
</evidence>
<dbReference type="AlphaFoldDB" id="A0AAU9KRS1"/>
<evidence type="ECO:0000313" key="1">
    <source>
        <dbReference type="EMBL" id="CAH0473282.1"/>
    </source>
</evidence>
<name>A0AAU9KRS1_9STRA</name>
<organism evidence="1 2">
    <name type="scientific">Peronospora belbahrii</name>
    <dbReference type="NCBI Taxonomy" id="622444"/>
    <lineage>
        <taxon>Eukaryota</taxon>
        <taxon>Sar</taxon>
        <taxon>Stramenopiles</taxon>
        <taxon>Oomycota</taxon>
        <taxon>Peronosporomycetes</taxon>
        <taxon>Peronosporales</taxon>
        <taxon>Peronosporaceae</taxon>
        <taxon>Peronospora</taxon>
    </lineage>
</organism>
<dbReference type="EMBL" id="CAKKTJ010000027">
    <property type="protein sequence ID" value="CAH0473282.1"/>
    <property type="molecule type" value="Genomic_DNA"/>
</dbReference>
<protein>
    <submittedName>
        <fullName evidence="1">Uncharacterized protein</fullName>
    </submittedName>
</protein>
<proteinExistence type="predicted"/>